<dbReference type="AlphaFoldDB" id="A0A0K0DIM4"/>
<keyword evidence="2" id="KW-1185">Reference proteome</keyword>
<sequence length="92" mass="10192">MTFFGFKLSLMLRLCPAFPQNTNGFRAGPVFGRTLQSHEQMEDGFVVLTNSPAIMRSAASFNVFIWSSSLATGDIRFTSAHSALSSQRRNDL</sequence>
<dbReference type="Proteomes" id="UP000035642">
    <property type="component" value="Unassembled WGS sequence"/>
</dbReference>
<accession>A0A0K0DIM4</accession>
<reference evidence="3" key="2">
    <citation type="submission" date="2017-02" db="UniProtKB">
        <authorList>
            <consortium name="WormBaseParasite"/>
        </authorList>
    </citation>
    <scope>IDENTIFICATION</scope>
</reference>
<proteinExistence type="predicted"/>
<keyword evidence="1" id="KW-0732">Signal</keyword>
<organism evidence="2 3">
    <name type="scientific">Angiostrongylus cantonensis</name>
    <name type="common">Rat lungworm</name>
    <dbReference type="NCBI Taxonomy" id="6313"/>
    <lineage>
        <taxon>Eukaryota</taxon>
        <taxon>Metazoa</taxon>
        <taxon>Ecdysozoa</taxon>
        <taxon>Nematoda</taxon>
        <taxon>Chromadorea</taxon>
        <taxon>Rhabditida</taxon>
        <taxon>Rhabditina</taxon>
        <taxon>Rhabditomorpha</taxon>
        <taxon>Strongyloidea</taxon>
        <taxon>Metastrongylidae</taxon>
        <taxon>Angiostrongylus</taxon>
    </lineage>
</organism>
<name>A0A0K0DIM4_ANGCA</name>
<evidence type="ECO:0000313" key="2">
    <source>
        <dbReference type="Proteomes" id="UP000035642"/>
    </source>
</evidence>
<reference evidence="2" key="1">
    <citation type="submission" date="2012-09" db="EMBL/GenBank/DDBJ databases">
        <authorList>
            <person name="Martin A.A."/>
        </authorList>
    </citation>
    <scope>NUCLEOTIDE SEQUENCE</scope>
</reference>
<feature type="signal peptide" evidence="1">
    <location>
        <begin position="1"/>
        <end position="17"/>
    </location>
</feature>
<evidence type="ECO:0000256" key="1">
    <source>
        <dbReference type="SAM" id="SignalP"/>
    </source>
</evidence>
<feature type="chain" id="PRO_5005326820" evidence="1">
    <location>
        <begin position="18"/>
        <end position="92"/>
    </location>
</feature>
<dbReference type="WBParaSite" id="ACAC_0001116301-mRNA-1">
    <property type="protein sequence ID" value="ACAC_0001116301-mRNA-1"/>
    <property type="gene ID" value="ACAC_0001116301"/>
</dbReference>
<evidence type="ECO:0000313" key="3">
    <source>
        <dbReference type="WBParaSite" id="ACAC_0001116301-mRNA-1"/>
    </source>
</evidence>
<protein>
    <submittedName>
        <fullName evidence="3">Secreted protein</fullName>
    </submittedName>
</protein>